<dbReference type="InterPro" id="IPR046657">
    <property type="entry name" value="DUF6766"/>
</dbReference>
<evidence type="ECO:0000313" key="2">
    <source>
        <dbReference type="EMBL" id="TCT02386.1"/>
    </source>
</evidence>
<evidence type="ECO:0000313" key="3">
    <source>
        <dbReference type="Proteomes" id="UP000294664"/>
    </source>
</evidence>
<evidence type="ECO:0008006" key="4">
    <source>
        <dbReference type="Google" id="ProtNLM"/>
    </source>
</evidence>
<name>A0A4R3LRL6_9HYPH</name>
<dbReference type="AlphaFoldDB" id="A0A4R3LRL6"/>
<dbReference type="Proteomes" id="UP000294664">
    <property type="component" value="Unassembled WGS sequence"/>
</dbReference>
<dbReference type="Pfam" id="PF20554">
    <property type="entry name" value="DUF6766"/>
    <property type="match status" value="1"/>
</dbReference>
<dbReference type="RefSeq" id="WP_132033961.1">
    <property type="nucleotide sequence ID" value="NZ_SMAI01000013.1"/>
</dbReference>
<sequence>MSPARARHSAPPPRLGLSRYVRDNGLTLVLGAIFLASLAGHVLSGWSAHNADLAERGRTMLGLPAYLGSGAFLSSLFENWESEFLQMAAYVVLTAILFQRGSAESRDPDAPDDAPGDRPRPGLAGWIHAHLLGLALVALFLLCFLLHWVFSTRDAMEEAAMNGLAGPASMLDHLFEARFWFESFQNWQSEFLSTAVLVVLTIVLRQRGSPESKPLDAPRGQTGK</sequence>
<comment type="caution">
    <text evidence="2">The sequence shown here is derived from an EMBL/GenBank/DDBJ whole genome shotgun (WGS) entry which is preliminary data.</text>
</comment>
<dbReference type="EMBL" id="SMAI01000013">
    <property type="protein sequence ID" value="TCT02386.1"/>
    <property type="molecule type" value="Genomic_DNA"/>
</dbReference>
<keyword evidence="1" id="KW-0472">Membrane</keyword>
<gene>
    <name evidence="2" type="ORF">EDC64_11332</name>
</gene>
<feature type="transmembrane region" description="Helical" evidence="1">
    <location>
        <begin position="123"/>
        <end position="150"/>
    </location>
</feature>
<keyword evidence="1" id="KW-1133">Transmembrane helix</keyword>
<protein>
    <recommendedName>
        <fullName evidence="4">Transmembrane protein</fullName>
    </recommendedName>
</protein>
<keyword evidence="1" id="KW-0812">Transmembrane</keyword>
<proteinExistence type="predicted"/>
<accession>A0A4R3LRL6</accession>
<keyword evidence="3" id="KW-1185">Reference proteome</keyword>
<feature type="transmembrane region" description="Helical" evidence="1">
    <location>
        <begin position="26"/>
        <end position="48"/>
    </location>
</feature>
<evidence type="ECO:0000256" key="1">
    <source>
        <dbReference type="SAM" id="Phobius"/>
    </source>
</evidence>
<reference evidence="2 3" key="1">
    <citation type="submission" date="2019-03" db="EMBL/GenBank/DDBJ databases">
        <title>Genomic Encyclopedia of Type Strains, Phase IV (KMG-IV): sequencing the most valuable type-strain genomes for metagenomic binning, comparative biology and taxonomic classification.</title>
        <authorList>
            <person name="Goeker M."/>
        </authorList>
    </citation>
    <scope>NUCLEOTIDE SEQUENCE [LARGE SCALE GENOMIC DNA]</scope>
    <source>
        <strain evidence="2 3">DSM 9035</strain>
    </source>
</reference>
<organism evidence="2 3">
    <name type="scientific">Aquabacter spiritensis</name>
    <dbReference type="NCBI Taxonomy" id="933073"/>
    <lineage>
        <taxon>Bacteria</taxon>
        <taxon>Pseudomonadati</taxon>
        <taxon>Pseudomonadota</taxon>
        <taxon>Alphaproteobacteria</taxon>
        <taxon>Hyphomicrobiales</taxon>
        <taxon>Xanthobacteraceae</taxon>
        <taxon>Aquabacter</taxon>
    </lineage>
</organism>
<dbReference type="OrthoDB" id="187863at2"/>